<feature type="signal peptide" evidence="1">
    <location>
        <begin position="1"/>
        <end position="40"/>
    </location>
</feature>
<protein>
    <submittedName>
        <fullName evidence="2">DUF4251 domain-containing protein</fullName>
    </submittedName>
</protein>
<evidence type="ECO:0000313" key="2">
    <source>
        <dbReference type="EMBL" id="MCQ5081790.1"/>
    </source>
</evidence>
<dbReference type="EMBL" id="JANGBQ010000003">
    <property type="protein sequence ID" value="MCQ5081790.1"/>
    <property type="molecule type" value="Genomic_DNA"/>
</dbReference>
<name>A0AAJ1CCA0_9BACT</name>
<comment type="caution">
    <text evidence="2">The sequence shown here is derived from an EMBL/GenBank/DDBJ whole genome shotgun (WGS) entry which is preliminary data.</text>
</comment>
<keyword evidence="1" id="KW-0732">Signal</keyword>
<dbReference type="RefSeq" id="WP_022332170.1">
    <property type="nucleotide sequence ID" value="NZ_DAWDUM010000009.1"/>
</dbReference>
<dbReference type="PROSITE" id="PS51257">
    <property type="entry name" value="PROKAR_LIPOPROTEIN"/>
    <property type="match status" value="1"/>
</dbReference>
<dbReference type="AlphaFoldDB" id="A0AAJ1CCA0"/>
<dbReference type="GeneID" id="59809535"/>
<proteinExistence type="predicted"/>
<accession>A0AAJ1CCA0</accession>
<sequence>MKKLLCDCFAVRTVSNFLYSATLALALVLAGCAATKSASAPEPRSVDGDAASAALHEQALRALDARMFVIKGDEFYLPGDKIPVKQSPDSYISMQGTHAVIRLSPSLFPRSTWRTLNIEDDAAEMTLLKRKRNGDLQYRLLIVGPQTAQDREVIVTLYKGSNKCFVRINKDLNRRSHFLNFTGHIHPAGE</sequence>
<evidence type="ECO:0000313" key="3">
    <source>
        <dbReference type="Proteomes" id="UP001205035"/>
    </source>
</evidence>
<gene>
    <name evidence="2" type="ORF">NE651_02675</name>
</gene>
<dbReference type="Gene3D" id="2.40.128.410">
    <property type="match status" value="1"/>
</dbReference>
<dbReference type="Proteomes" id="UP001205035">
    <property type="component" value="Unassembled WGS sequence"/>
</dbReference>
<organism evidence="2 3">
    <name type="scientific">Alistipes onderdonkii</name>
    <dbReference type="NCBI Taxonomy" id="328813"/>
    <lineage>
        <taxon>Bacteria</taxon>
        <taxon>Pseudomonadati</taxon>
        <taxon>Bacteroidota</taxon>
        <taxon>Bacteroidia</taxon>
        <taxon>Bacteroidales</taxon>
        <taxon>Rikenellaceae</taxon>
        <taxon>Alistipes</taxon>
    </lineage>
</organism>
<reference evidence="2" key="1">
    <citation type="submission" date="2022-06" db="EMBL/GenBank/DDBJ databases">
        <title>Isolation of gut microbiota from human fecal samples.</title>
        <authorList>
            <person name="Pamer E.G."/>
            <person name="Barat B."/>
            <person name="Waligurski E."/>
            <person name="Medina S."/>
            <person name="Paddock L."/>
            <person name="Mostad J."/>
        </authorList>
    </citation>
    <scope>NUCLEOTIDE SEQUENCE</scope>
    <source>
        <strain evidence="2">DFI.6.22</strain>
    </source>
</reference>
<feature type="chain" id="PRO_5042538534" evidence="1">
    <location>
        <begin position="41"/>
        <end position="190"/>
    </location>
</feature>
<evidence type="ECO:0000256" key="1">
    <source>
        <dbReference type="SAM" id="SignalP"/>
    </source>
</evidence>